<name>A0ACB6ZP35_THEGA</name>
<organism evidence="1 2">
    <name type="scientific">Thelephora ganbajun</name>
    <name type="common">Ganba fungus</name>
    <dbReference type="NCBI Taxonomy" id="370292"/>
    <lineage>
        <taxon>Eukaryota</taxon>
        <taxon>Fungi</taxon>
        <taxon>Dikarya</taxon>
        <taxon>Basidiomycota</taxon>
        <taxon>Agaricomycotina</taxon>
        <taxon>Agaricomycetes</taxon>
        <taxon>Thelephorales</taxon>
        <taxon>Thelephoraceae</taxon>
        <taxon>Thelephora</taxon>
    </lineage>
</organism>
<sequence length="398" mass="43653">MTIVIAPIQAHYLDTPGVETDSSVLPSLDIDLEGDDPHDLSSCSVSDVDGPSSSPGPQSPRPKKRRRRNRLRRLLSPDNVQFLYDDTTDVNGMSSEDHSAEYPHATHRQKPSLEVPIITSRERSITQEGSSPSTILPGNALQLHLADSGHDDIFGSAPTVTSFSSSCSSNNPTTTTFNQPPIPSISLDDDQTPTVAARNPVPRVHFRSRVRITSGLHSSGRSRNRDGAGRNSTADDGTGTANTSASGSPSSSISAPLRYQADENNVLGPLGKRINSLAQTRSKRNGQLRRAASISSSVSERTPFLRVSEYGPVPDYTRQRRERSGISSESEDEDFASGLKREEDIMFGPWPWRIFNRYASTTVQPLSQSSDTLFVQWWAYRCEPIFCCCSDHGFEDDE</sequence>
<proteinExistence type="predicted"/>
<gene>
    <name evidence="1" type="ORF">BDM02DRAFT_849393</name>
</gene>
<reference evidence="1" key="1">
    <citation type="submission" date="2019-10" db="EMBL/GenBank/DDBJ databases">
        <authorList>
            <consortium name="DOE Joint Genome Institute"/>
            <person name="Kuo A."/>
            <person name="Miyauchi S."/>
            <person name="Kiss E."/>
            <person name="Drula E."/>
            <person name="Kohler A."/>
            <person name="Sanchez-Garcia M."/>
            <person name="Andreopoulos B."/>
            <person name="Barry K.W."/>
            <person name="Bonito G."/>
            <person name="Buee M."/>
            <person name="Carver A."/>
            <person name="Chen C."/>
            <person name="Cichocki N."/>
            <person name="Clum A."/>
            <person name="Culley D."/>
            <person name="Crous P.W."/>
            <person name="Fauchery L."/>
            <person name="Girlanda M."/>
            <person name="Hayes R."/>
            <person name="Keri Z."/>
            <person name="Labutti K."/>
            <person name="Lipzen A."/>
            <person name="Lombard V."/>
            <person name="Magnuson J."/>
            <person name="Maillard F."/>
            <person name="Morin E."/>
            <person name="Murat C."/>
            <person name="Nolan M."/>
            <person name="Ohm R."/>
            <person name="Pangilinan J."/>
            <person name="Pereira M."/>
            <person name="Perotto S."/>
            <person name="Peter M."/>
            <person name="Riley R."/>
            <person name="Sitrit Y."/>
            <person name="Stielow B."/>
            <person name="Szollosi G."/>
            <person name="Zifcakova L."/>
            <person name="Stursova M."/>
            <person name="Spatafora J.W."/>
            <person name="Tedersoo L."/>
            <person name="Vaario L.-M."/>
            <person name="Yamada A."/>
            <person name="Yan M."/>
            <person name="Wang P."/>
            <person name="Xu J."/>
            <person name="Bruns T."/>
            <person name="Baldrian P."/>
            <person name="Vilgalys R."/>
            <person name="Henrissat B."/>
            <person name="Grigoriev I.V."/>
            <person name="Hibbett D."/>
            <person name="Nagy L.G."/>
            <person name="Martin F.M."/>
        </authorList>
    </citation>
    <scope>NUCLEOTIDE SEQUENCE</scope>
    <source>
        <strain evidence="1">P2</strain>
    </source>
</reference>
<evidence type="ECO:0000313" key="2">
    <source>
        <dbReference type="Proteomes" id="UP000886501"/>
    </source>
</evidence>
<dbReference type="Proteomes" id="UP000886501">
    <property type="component" value="Unassembled WGS sequence"/>
</dbReference>
<evidence type="ECO:0000313" key="1">
    <source>
        <dbReference type="EMBL" id="KAF9651292.1"/>
    </source>
</evidence>
<comment type="caution">
    <text evidence="1">The sequence shown here is derived from an EMBL/GenBank/DDBJ whole genome shotgun (WGS) entry which is preliminary data.</text>
</comment>
<protein>
    <submittedName>
        <fullName evidence="1">Uncharacterized protein</fullName>
    </submittedName>
</protein>
<dbReference type="EMBL" id="MU117976">
    <property type="protein sequence ID" value="KAF9651292.1"/>
    <property type="molecule type" value="Genomic_DNA"/>
</dbReference>
<keyword evidence="2" id="KW-1185">Reference proteome</keyword>
<reference evidence="1" key="2">
    <citation type="journal article" date="2020" name="Nat. Commun.">
        <title>Large-scale genome sequencing of mycorrhizal fungi provides insights into the early evolution of symbiotic traits.</title>
        <authorList>
            <person name="Miyauchi S."/>
            <person name="Kiss E."/>
            <person name="Kuo A."/>
            <person name="Drula E."/>
            <person name="Kohler A."/>
            <person name="Sanchez-Garcia M."/>
            <person name="Morin E."/>
            <person name="Andreopoulos B."/>
            <person name="Barry K.W."/>
            <person name="Bonito G."/>
            <person name="Buee M."/>
            <person name="Carver A."/>
            <person name="Chen C."/>
            <person name="Cichocki N."/>
            <person name="Clum A."/>
            <person name="Culley D."/>
            <person name="Crous P.W."/>
            <person name="Fauchery L."/>
            <person name="Girlanda M."/>
            <person name="Hayes R.D."/>
            <person name="Keri Z."/>
            <person name="LaButti K."/>
            <person name="Lipzen A."/>
            <person name="Lombard V."/>
            <person name="Magnuson J."/>
            <person name="Maillard F."/>
            <person name="Murat C."/>
            <person name="Nolan M."/>
            <person name="Ohm R.A."/>
            <person name="Pangilinan J."/>
            <person name="Pereira M.F."/>
            <person name="Perotto S."/>
            <person name="Peter M."/>
            <person name="Pfister S."/>
            <person name="Riley R."/>
            <person name="Sitrit Y."/>
            <person name="Stielow J.B."/>
            <person name="Szollosi G."/>
            <person name="Zifcakova L."/>
            <person name="Stursova M."/>
            <person name="Spatafora J.W."/>
            <person name="Tedersoo L."/>
            <person name="Vaario L.M."/>
            <person name="Yamada A."/>
            <person name="Yan M."/>
            <person name="Wang P."/>
            <person name="Xu J."/>
            <person name="Bruns T."/>
            <person name="Baldrian P."/>
            <person name="Vilgalys R."/>
            <person name="Dunand C."/>
            <person name="Henrissat B."/>
            <person name="Grigoriev I.V."/>
            <person name="Hibbett D."/>
            <person name="Nagy L.G."/>
            <person name="Martin F.M."/>
        </authorList>
    </citation>
    <scope>NUCLEOTIDE SEQUENCE</scope>
    <source>
        <strain evidence="1">P2</strain>
    </source>
</reference>
<accession>A0ACB6ZP35</accession>